<dbReference type="GO" id="GO:0006281">
    <property type="term" value="P:DNA repair"/>
    <property type="evidence" value="ECO:0007669"/>
    <property type="project" value="UniProtKB-KW"/>
</dbReference>
<dbReference type="Gene3D" id="3.90.320.10">
    <property type="match status" value="1"/>
</dbReference>
<reference evidence="25" key="1">
    <citation type="submission" date="2025-08" db="UniProtKB">
        <authorList>
            <consortium name="RefSeq"/>
        </authorList>
    </citation>
    <scope>IDENTIFICATION</scope>
    <source>
        <tissue evidence="25">Silk gland</tissue>
    </source>
</reference>
<dbReference type="GO" id="GO:0017116">
    <property type="term" value="F:single-stranded DNA helicase activity"/>
    <property type="evidence" value="ECO:0007669"/>
    <property type="project" value="UniProtKB-UniRule"/>
</dbReference>
<evidence type="ECO:0000256" key="9">
    <source>
        <dbReference type="ARBA" id="ARBA00022801"/>
    </source>
</evidence>
<evidence type="ECO:0000256" key="5">
    <source>
        <dbReference type="ARBA" id="ARBA00022722"/>
    </source>
</evidence>
<feature type="domain" description="DNA replication factor Dna2 N-terminal" evidence="21">
    <location>
        <begin position="164"/>
        <end position="362"/>
    </location>
</feature>
<evidence type="ECO:0000259" key="21">
    <source>
        <dbReference type="Pfam" id="PF08696"/>
    </source>
</evidence>
<evidence type="ECO:0000256" key="17">
    <source>
        <dbReference type="ARBA" id="ARBA00023268"/>
    </source>
</evidence>
<evidence type="ECO:0000259" key="22">
    <source>
        <dbReference type="Pfam" id="PF13086"/>
    </source>
</evidence>
<dbReference type="GO" id="GO:0005694">
    <property type="term" value="C:chromosome"/>
    <property type="evidence" value="ECO:0007669"/>
    <property type="project" value="UniProtKB-SubCell"/>
</dbReference>
<keyword evidence="9 19" id="KW-0378">Hydrolase</keyword>
<comment type="function">
    <text evidence="19">Key enzyme involved in DNA replication and DNA repair. Involved in Okazaki fragments processing by cleaving long flaps that escape FEN1: flaps that are longer than 27 nucleotides are coated by replication protein A complex (RPA), leading to recruit DNA2 which cleaves the flap until it is too short to bind RPA and becomes a substrate for FEN1. Also involved in 5'-end resection of DNA during double-strand break (DSB) repair by mediating the cleavage of 5'-ssDNA.</text>
</comment>
<dbReference type="GO" id="GO:0017108">
    <property type="term" value="F:5'-flap endonuclease activity"/>
    <property type="evidence" value="ECO:0007669"/>
    <property type="project" value="UniProtKB-UniRule"/>
</dbReference>
<dbReference type="CTD" id="1763"/>
<dbReference type="Pfam" id="PF13086">
    <property type="entry name" value="AAA_11"/>
    <property type="match status" value="2"/>
</dbReference>
<dbReference type="SUPFAM" id="SSF52540">
    <property type="entry name" value="P-loop containing nucleoside triphosphate hydrolases"/>
    <property type="match status" value="1"/>
</dbReference>
<keyword evidence="7 19" id="KW-0547">Nucleotide-binding</keyword>
<keyword evidence="14 19" id="KW-0238">DNA-binding</keyword>
<dbReference type="CDD" id="cd18808">
    <property type="entry name" value="SF1_C_Upf1"/>
    <property type="match status" value="1"/>
</dbReference>
<dbReference type="GO" id="GO:0003677">
    <property type="term" value="F:DNA binding"/>
    <property type="evidence" value="ECO:0007669"/>
    <property type="project" value="UniProtKB-UniRule"/>
</dbReference>
<evidence type="ECO:0000313" key="24">
    <source>
        <dbReference type="Proteomes" id="UP000504629"/>
    </source>
</evidence>
<comment type="similarity">
    <text evidence="2 19">Belongs to the DNA2/NAM7 helicase family.</text>
</comment>
<evidence type="ECO:0000256" key="19">
    <source>
        <dbReference type="RuleBase" id="RU367041"/>
    </source>
</evidence>
<dbReference type="RefSeq" id="XP_028035310.1">
    <property type="nucleotide sequence ID" value="XM_028179509.1"/>
</dbReference>
<evidence type="ECO:0000256" key="4">
    <source>
        <dbReference type="ARBA" id="ARBA00022705"/>
    </source>
</evidence>
<dbReference type="GeneID" id="114246809"/>
<dbReference type="Pfam" id="PF13087">
    <property type="entry name" value="AAA_12"/>
    <property type="match status" value="1"/>
</dbReference>
<feature type="domain" description="DNA2/NAM7 helicase helicase" evidence="22">
    <location>
        <begin position="813"/>
        <end position="881"/>
    </location>
</feature>
<dbReference type="GO" id="GO:0051539">
    <property type="term" value="F:4 iron, 4 sulfur cluster binding"/>
    <property type="evidence" value="ECO:0007669"/>
    <property type="project" value="UniProtKB-UniRule"/>
</dbReference>
<dbReference type="EC" id="3.6.4.12" evidence="19"/>
<comment type="cofactor">
    <cofactor evidence="1">
        <name>[4Fe-4S] cluster</name>
        <dbReference type="ChEBI" id="CHEBI:49883"/>
    </cofactor>
</comment>
<dbReference type="CDD" id="cd18041">
    <property type="entry name" value="DEXXQc_DNA2"/>
    <property type="match status" value="1"/>
</dbReference>
<dbReference type="InterPro" id="IPR011604">
    <property type="entry name" value="PDDEXK-like_dom_sf"/>
</dbReference>
<dbReference type="OrthoDB" id="306218at2759"/>
<evidence type="ECO:0000256" key="7">
    <source>
        <dbReference type="ARBA" id="ARBA00022741"/>
    </source>
</evidence>
<dbReference type="GO" id="GO:0071932">
    <property type="term" value="P:replication fork reversal"/>
    <property type="evidence" value="ECO:0007669"/>
    <property type="project" value="TreeGrafter"/>
</dbReference>
<evidence type="ECO:0000256" key="8">
    <source>
        <dbReference type="ARBA" id="ARBA00022763"/>
    </source>
</evidence>
<organism evidence="24 25">
    <name type="scientific">Bombyx mandarina</name>
    <name type="common">Wild silk moth</name>
    <name type="synonym">Wild silkworm</name>
    <dbReference type="NCBI Taxonomy" id="7092"/>
    <lineage>
        <taxon>Eukaryota</taxon>
        <taxon>Metazoa</taxon>
        <taxon>Ecdysozoa</taxon>
        <taxon>Arthropoda</taxon>
        <taxon>Hexapoda</taxon>
        <taxon>Insecta</taxon>
        <taxon>Pterygota</taxon>
        <taxon>Neoptera</taxon>
        <taxon>Endopterygota</taxon>
        <taxon>Lepidoptera</taxon>
        <taxon>Glossata</taxon>
        <taxon>Ditrysia</taxon>
        <taxon>Bombycoidea</taxon>
        <taxon>Bombycidae</taxon>
        <taxon>Bombycinae</taxon>
        <taxon>Bombyx</taxon>
    </lineage>
</organism>
<protein>
    <recommendedName>
        <fullName evidence="19">DNA replication ATP-dependent helicase/nuclease</fullName>
        <ecNumber evidence="19">3.1.-.-</ecNumber>
        <ecNumber evidence="19">3.6.4.12</ecNumber>
    </recommendedName>
</protein>
<dbReference type="CDD" id="cd22318">
    <property type="entry name" value="DNA2_N-like"/>
    <property type="match status" value="1"/>
</dbReference>
<gene>
    <name evidence="25" type="primary">LOC114246809</name>
</gene>
<keyword evidence="4 19" id="KW-0235">DNA replication</keyword>
<evidence type="ECO:0000256" key="16">
    <source>
        <dbReference type="ARBA" id="ARBA00023242"/>
    </source>
</evidence>
<keyword evidence="17 19" id="KW-0511">Multifunctional enzyme</keyword>
<feature type="region of interest" description="Disordered" evidence="20">
    <location>
        <begin position="1"/>
        <end position="28"/>
    </location>
</feature>
<dbReference type="Pfam" id="PF08696">
    <property type="entry name" value="Dna2"/>
    <property type="match status" value="1"/>
</dbReference>
<evidence type="ECO:0000256" key="11">
    <source>
        <dbReference type="ARBA" id="ARBA00022840"/>
    </source>
</evidence>
<dbReference type="Proteomes" id="UP000504629">
    <property type="component" value="Unplaced"/>
</dbReference>
<keyword evidence="15 19" id="KW-0234">DNA repair</keyword>
<comment type="subcellular location">
    <subcellularLocation>
        <location evidence="19">Nucleus</location>
    </subcellularLocation>
    <subcellularLocation>
        <location evidence="19">Chromosome</location>
    </subcellularLocation>
</comment>
<dbReference type="InterPro" id="IPR027417">
    <property type="entry name" value="P-loop_NTPase"/>
</dbReference>
<evidence type="ECO:0000256" key="6">
    <source>
        <dbReference type="ARBA" id="ARBA00022723"/>
    </source>
</evidence>
<keyword evidence="13 19" id="KW-0411">Iron-sulfur</keyword>
<feature type="domain" description="DNA2/NAM7 helicase-like C-terminal" evidence="23">
    <location>
        <begin position="888"/>
        <end position="1095"/>
    </location>
</feature>
<evidence type="ECO:0000256" key="18">
    <source>
        <dbReference type="ARBA" id="ARBA00047995"/>
    </source>
</evidence>
<dbReference type="InterPro" id="IPR041679">
    <property type="entry name" value="DNA2/NAM7-like_C"/>
</dbReference>
<keyword evidence="6 19" id="KW-0479">Metal-binding</keyword>
<evidence type="ECO:0000256" key="1">
    <source>
        <dbReference type="ARBA" id="ARBA00001966"/>
    </source>
</evidence>
<keyword evidence="8 19" id="KW-0227">DNA damage</keyword>
<evidence type="ECO:0000259" key="23">
    <source>
        <dbReference type="Pfam" id="PF13087"/>
    </source>
</evidence>
<dbReference type="GO" id="GO:0005524">
    <property type="term" value="F:ATP binding"/>
    <property type="evidence" value="ECO:0007669"/>
    <property type="project" value="UniProtKB-UniRule"/>
</dbReference>
<dbReference type="InterPro" id="IPR045055">
    <property type="entry name" value="DNA2/NAM7-like"/>
</dbReference>
<evidence type="ECO:0000256" key="12">
    <source>
        <dbReference type="ARBA" id="ARBA00023004"/>
    </source>
</evidence>
<keyword evidence="11 19" id="KW-0067">ATP-binding</keyword>
<evidence type="ECO:0000256" key="2">
    <source>
        <dbReference type="ARBA" id="ARBA00007913"/>
    </source>
</evidence>
<dbReference type="GO" id="GO:0005634">
    <property type="term" value="C:nucleus"/>
    <property type="evidence" value="ECO:0007669"/>
    <property type="project" value="UniProtKB-SubCell"/>
</dbReference>
<dbReference type="GO" id="GO:0046872">
    <property type="term" value="F:metal ion binding"/>
    <property type="evidence" value="ECO:0007669"/>
    <property type="project" value="UniProtKB-UniRule"/>
</dbReference>
<keyword evidence="16 19" id="KW-0539">Nucleus</keyword>
<dbReference type="AlphaFoldDB" id="A0A6J2K0B3"/>
<dbReference type="Gene3D" id="3.40.50.300">
    <property type="entry name" value="P-loop containing nucleotide triphosphate hydrolases"/>
    <property type="match status" value="2"/>
</dbReference>
<comment type="catalytic activity">
    <reaction evidence="18 19">
        <text>ATP + H2O = ADP + phosphate + H(+)</text>
        <dbReference type="Rhea" id="RHEA:13065"/>
        <dbReference type="ChEBI" id="CHEBI:15377"/>
        <dbReference type="ChEBI" id="CHEBI:15378"/>
        <dbReference type="ChEBI" id="CHEBI:30616"/>
        <dbReference type="ChEBI" id="CHEBI:43474"/>
        <dbReference type="ChEBI" id="CHEBI:456216"/>
        <dbReference type="EC" id="3.6.4.12"/>
    </reaction>
</comment>
<evidence type="ECO:0000256" key="14">
    <source>
        <dbReference type="ARBA" id="ARBA00023125"/>
    </source>
</evidence>
<dbReference type="PANTHER" id="PTHR10887:SF433">
    <property type="entry name" value="DNA REPLICATION ATP-DEPENDENT HELICASE_NUCLEASE DNA2"/>
    <property type="match status" value="1"/>
</dbReference>
<dbReference type="GO" id="GO:0033567">
    <property type="term" value="P:DNA replication, Okazaki fragment processing"/>
    <property type="evidence" value="ECO:0007669"/>
    <property type="project" value="UniProtKB-UniRule"/>
</dbReference>
<evidence type="ECO:0000256" key="10">
    <source>
        <dbReference type="ARBA" id="ARBA00022806"/>
    </source>
</evidence>
<keyword evidence="19" id="KW-0158">Chromosome</keyword>
<feature type="compositionally biased region" description="Polar residues" evidence="20">
    <location>
        <begin position="1"/>
        <end position="15"/>
    </location>
</feature>
<keyword evidence="5 19" id="KW-0540">Nuclease</keyword>
<feature type="domain" description="DNA2/NAM7 helicase helicase" evidence="22">
    <location>
        <begin position="712"/>
        <end position="804"/>
    </location>
</feature>
<dbReference type="EC" id="3.1.-.-" evidence="19"/>
<evidence type="ECO:0000313" key="25">
    <source>
        <dbReference type="RefSeq" id="XP_028035310.1"/>
    </source>
</evidence>
<evidence type="ECO:0000256" key="15">
    <source>
        <dbReference type="ARBA" id="ARBA00023204"/>
    </source>
</evidence>
<accession>A0A6J2K0B3</accession>
<keyword evidence="10 19" id="KW-0347">Helicase</keyword>
<dbReference type="PANTHER" id="PTHR10887">
    <property type="entry name" value="DNA2/NAM7 HELICASE FAMILY"/>
    <property type="match status" value="1"/>
</dbReference>
<evidence type="ECO:0000256" key="13">
    <source>
        <dbReference type="ARBA" id="ARBA00023014"/>
    </source>
</evidence>
<dbReference type="InterPro" id="IPR014808">
    <property type="entry name" value="DNA_replication_fac_Dna2_N"/>
</dbReference>
<dbReference type="GO" id="GO:0005737">
    <property type="term" value="C:cytoplasm"/>
    <property type="evidence" value="ECO:0007669"/>
    <property type="project" value="TreeGrafter"/>
</dbReference>
<name>A0A6J2K0B3_BOMMA</name>
<evidence type="ECO:0000256" key="3">
    <source>
        <dbReference type="ARBA" id="ARBA00022485"/>
    </source>
</evidence>
<dbReference type="InterPro" id="IPR041677">
    <property type="entry name" value="DNA2/NAM7_AAA_11"/>
</dbReference>
<keyword evidence="3 19" id="KW-0004">4Fe-4S</keyword>
<dbReference type="InterPro" id="IPR026851">
    <property type="entry name" value="Dna2/JHS1_DEXXQ-box"/>
</dbReference>
<keyword evidence="24" id="KW-1185">Reference proteome</keyword>
<dbReference type="InterPro" id="IPR047187">
    <property type="entry name" value="SF1_C_Upf1"/>
</dbReference>
<evidence type="ECO:0000256" key="20">
    <source>
        <dbReference type="SAM" id="MobiDB-lite"/>
    </source>
</evidence>
<proteinExistence type="inferred from homology"/>
<sequence>MKKSQESSTSKNQEPITAFFKNSDGPNNVAISRKTNYLPSAKRKATCLDNDHLISQPVKLKLMNKETDTNKKLKQIKIENKDPLKQLEHSPIFNSLPDISNLQCVTFDKKDFEQDDVSDVFNDDWEHEEDAAAFDKLNLNKMQRCEVISLKNHENKMELFLKSGEMTGTCFVEGIWKSIPLSPGDIISVIAAKNETGQHYLNDTTGLLVLRPDHLISSTSVVAGVFCKRKAVLQERWRGIDSANTAMTIGIMVHELVQKALTQQISDITQLRLEADRMIRESIQMLYDAGMTEEETRTSMQCYIQPLNDFMKSYVVSKASHGIMQNNKENWNGHIDKVLDIEENICCPQLGLKGKIDATLQVTVPEKNVLQKAIVPLELKSGKASVSAEHRGQLVMYGMMLSLHRNEDPTVALQRGLLLYLRDKVDVREVNCGYPERRDLVMLRNQLVENLTSDPKDPDPEQLTDIEDASFLLQQKLPEPINHERACTKCPYLSICSVHLWHSGGPSVSENHPLSKLQGQALGHLSKDHIKYFFHWTALLKMEEKFQTNSSPLQALWTESAEKREKRGTCIPNLKIKTVEQSGEKHLHVFRRSGVRLNREKGPQEGEFAIVSIDGRPWVAAGVVSSVSSDEVQIHLERDLSKRLCVDTLYHIDSYESYSTIVQNLSNLGVLLEYSERSERLRTLIIDTTKPQFEAKLPREVGRLGIKLMRSLNIEQQRAVLKALSAQDYALLQGLPGTGKTQTISVLIQMLVGLKQRVLVTAHTHSAVDTLLSRLPETMKVMRLGSTARVDINLLHRTEKQLTASCHTVEELARLYDSMEVIGVTCLGSTHAILSRTTFDMCIVDEATQVLQCTVLRPLFAARRFLLVGDPKQLPPIVKSRAARRLGMEESLFHRLMDEEATCTLHLQYRMNQAITDVANQVAYDSRLKCANGHVALATLSIDMQKLSSKMEWLKRACSPEPEDAVLFLDMKSTNVFDFENESRSCRNKAEACLVLDLMECFKEGGVSSKNIGIIAPYREQVSLLRRALASYSVEVNTVDQFQGRDKSIIIYSCTKWNVSEDHKVKEGEILNDDRRLAVSVTRAKHKFIIVGNSKALHCYVPLQRLIRASATVSLNDDIVKCLYHKYKEIMI</sequence>
<keyword evidence="12 19" id="KW-0408">Iron</keyword>